<dbReference type="Gene3D" id="1.20.81.30">
    <property type="entry name" value="Type II secretion system (T2SS), domain F"/>
    <property type="match status" value="2"/>
</dbReference>
<dbReference type="PRINTS" id="PR00812">
    <property type="entry name" value="BCTERIALGSPF"/>
</dbReference>
<evidence type="ECO:0000313" key="10">
    <source>
        <dbReference type="EMBL" id="PIS07837.1"/>
    </source>
</evidence>
<evidence type="ECO:0000256" key="7">
    <source>
        <dbReference type="ARBA" id="ARBA00023136"/>
    </source>
</evidence>
<comment type="subcellular location">
    <subcellularLocation>
        <location evidence="1">Cell inner membrane</location>
        <topology evidence="1">Multi-pass membrane protein</topology>
    </subcellularLocation>
</comment>
<dbReference type="InterPro" id="IPR018076">
    <property type="entry name" value="T2SS_GspF_dom"/>
</dbReference>
<dbReference type="PANTHER" id="PTHR30012">
    <property type="entry name" value="GENERAL SECRETION PATHWAY PROTEIN"/>
    <property type="match status" value="1"/>
</dbReference>
<dbReference type="GO" id="GO:0005886">
    <property type="term" value="C:plasma membrane"/>
    <property type="evidence" value="ECO:0007669"/>
    <property type="project" value="UniProtKB-SubCell"/>
</dbReference>
<dbReference type="FunFam" id="1.20.81.30:FF:000001">
    <property type="entry name" value="Type II secretion system protein F"/>
    <property type="match status" value="2"/>
</dbReference>
<proteinExistence type="inferred from homology"/>
<feature type="transmembrane region" description="Helical" evidence="8">
    <location>
        <begin position="372"/>
        <end position="392"/>
    </location>
</feature>
<evidence type="ECO:0000256" key="3">
    <source>
        <dbReference type="ARBA" id="ARBA00022475"/>
    </source>
</evidence>
<keyword evidence="4" id="KW-0997">Cell inner membrane</keyword>
<evidence type="ECO:0000256" key="5">
    <source>
        <dbReference type="ARBA" id="ARBA00022692"/>
    </source>
</evidence>
<dbReference type="AlphaFoldDB" id="A0A2H0W8Z9"/>
<dbReference type="PANTHER" id="PTHR30012:SF0">
    <property type="entry name" value="TYPE II SECRETION SYSTEM PROTEIN F-RELATED"/>
    <property type="match status" value="1"/>
</dbReference>
<keyword evidence="6 8" id="KW-1133">Transmembrane helix</keyword>
<keyword evidence="3" id="KW-1003">Cell membrane</keyword>
<keyword evidence="7 8" id="KW-0472">Membrane</keyword>
<sequence>MTRFFYKAKNNQGEIVTGTVRAANQPEAEKILVAHNLIATEIIQEKTKTTLGFFTKKVSAKDKAVFSRQLATMLSAGLSLTKGINILIKQAKNEQLKKVFTDIYRDLEEGFSFSASLAKHPEVFDRVYVSVVSSGESTGRLDAVLTELADEVENDNAFINKVKGSLYYPVFIFFVLIIAGILLMIFVVPKLQSIFDSAGENLPFATRLLIGVSGFIIGWWWILLILIVGVVVFLRYWMQTDAGRFFFDKLRIKTPGLKVIFEGVAMYRFTRVLAMLISSGVPLLDALKIGSAVVDNVVYEEAVTEVVHQVEKGVSLSTQLLKDDIFPPLIGNMVAVGEETGELDKVLVKVSKYYEESTSDLTKAISTIVEPAVLVLVGLAVAFMVFAIYLPLYNMSSVVK</sequence>
<feature type="transmembrane region" description="Helical" evidence="8">
    <location>
        <begin position="208"/>
        <end position="234"/>
    </location>
</feature>
<reference evidence="11" key="1">
    <citation type="submission" date="2017-09" db="EMBL/GenBank/DDBJ databases">
        <title>Depth-based differentiation of microbial function through sediment-hosted aquifers and enrichment of novel symbionts in the deep terrestrial subsurface.</title>
        <authorList>
            <person name="Probst A.J."/>
            <person name="Ladd B."/>
            <person name="Jarett J.K."/>
            <person name="Geller-Mcgrath D.E."/>
            <person name="Sieber C.M.K."/>
            <person name="Emerson J.B."/>
            <person name="Anantharaman K."/>
            <person name="Thomas B.C."/>
            <person name="Malmstrom R."/>
            <person name="Stieglmeier M."/>
            <person name="Klingl A."/>
            <person name="Woyke T."/>
            <person name="Ryan C.M."/>
            <person name="Banfield J.F."/>
        </authorList>
    </citation>
    <scope>NUCLEOTIDE SEQUENCE [LARGE SCALE GENOMIC DNA]</scope>
</reference>
<feature type="transmembrane region" description="Helical" evidence="8">
    <location>
        <begin position="166"/>
        <end position="188"/>
    </location>
</feature>
<name>A0A2H0W8Z9_9BACT</name>
<keyword evidence="5 8" id="KW-0812">Transmembrane</keyword>
<dbReference type="InterPro" id="IPR042094">
    <property type="entry name" value="T2SS_GspF_sf"/>
</dbReference>
<gene>
    <name evidence="10" type="ORF">COT78_01200</name>
</gene>
<dbReference type="Proteomes" id="UP000231382">
    <property type="component" value="Unassembled WGS sequence"/>
</dbReference>
<comment type="similarity">
    <text evidence="2">Belongs to the GSP F family.</text>
</comment>
<dbReference type="Pfam" id="PF00482">
    <property type="entry name" value="T2SSF"/>
    <property type="match status" value="2"/>
</dbReference>
<dbReference type="GO" id="GO:0015628">
    <property type="term" value="P:protein secretion by the type II secretion system"/>
    <property type="evidence" value="ECO:0007669"/>
    <property type="project" value="TreeGrafter"/>
</dbReference>
<evidence type="ECO:0000256" key="2">
    <source>
        <dbReference type="ARBA" id="ARBA00005745"/>
    </source>
</evidence>
<organism evidence="10 11">
    <name type="scientific">Candidatus Berkelbacteria bacterium CG10_big_fil_rev_8_21_14_0_10_43_13</name>
    <dbReference type="NCBI Taxonomy" id="1974514"/>
    <lineage>
        <taxon>Bacteria</taxon>
        <taxon>Candidatus Berkelbacteria</taxon>
    </lineage>
</organism>
<evidence type="ECO:0000256" key="6">
    <source>
        <dbReference type="ARBA" id="ARBA00022989"/>
    </source>
</evidence>
<evidence type="ECO:0000256" key="8">
    <source>
        <dbReference type="SAM" id="Phobius"/>
    </source>
</evidence>
<evidence type="ECO:0000256" key="1">
    <source>
        <dbReference type="ARBA" id="ARBA00004429"/>
    </source>
</evidence>
<feature type="domain" description="Type II secretion system protein GspF" evidence="9">
    <location>
        <begin position="269"/>
        <end position="391"/>
    </location>
</feature>
<dbReference type="EMBL" id="PEZW01000009">
    <property type="protein sequence ID" value="PIS07837.1"/>
    <property type="molecule type" value="Genomic_DNA"/>
</dbReference>
<protein>
    <recommendedName>
        <fullName evidence="9">Type II secretion system protein GspF domain-containing protein</fullName>
    </recommendedName>
</protein>
<evidence type="ECO:0000259" key="9">
    <source>
        <dbReference type="Pfam" id="PF00482"/>
    </source>
</evidence>
<dbReference type="InterPro" id="IPR003004">
    <property type="entry name" value="GspF/PilC"/>
</dbReference>
<comment type="caution">
    <text evidence="10">The sequence shown here is derived from an EMBL/GenBank/DDBJ whole genome shotgun (WGS) entry which is preliminary data.</text>
</comment>
<evidence type="ECO:0000256" key="4">
    <source>
        <dbReference type="ARBA" id="ARBA00022519"/>
    </source>
</evidence>
<accession>A0A2H0W8Z9</accession>
<evidence type="ECO:0000313" key="11">
    <source>
        <dbReference type="Proteomes" id="UP000231382"/>
    </source>
</evidence>
<feature type="domain" description="Type II secretion system protein GspF" evidence="9">
    <location>
        <begin position="66"/>
        <end position="189"/>
    </location>
</feature>